<dbReference type="InterPro" id="IPR001660">
    <property type="entry name" value="SAM"/>
</dbReference>
<dbReference type="AlphaFoldDB" id="A0A674J6X6"/>
<evidence type="ECO:0000256" key="1">
    <source>
        <dbReference type="ARBA" id="ARBA00004496"/>
    </source>
</evidence>
<evidence type="ECO:0000256" key="3">
    <source>
        <dbReference type="ARBA" id="ARBA00023018"/>
    </source>
</evidence>
<feature type="compositionally biased region" description="Polar residues" evidence="5">
    <location>
        <begin position="729"/>
        <end position="744"/>
    </location>
</feature>
<dbReference type="FunFam" id="1.10.150.50:FF:000006">
    <property type="entry name" value="SH3 and multiple ankyrin repeat domains protein 2"/>
    <property type="match status" value="1"/>
</dbReference>
<feature type="compositionally biased region" description="Low complexity" evidence="5">
    <location>
        <begin position="793"/>
        <end position="810"/>
    </location>
</feature>
<organism evidence="8 9">
    <name type="scientific">Terrapene triunguis</name>
    <name type="common">Three-toed box turtle</name>
    <dbReference type="NCBI Taxonomy" id="2587831"/>
    <lineage>
        <taxon>Eukaryota</taxon>
        <taxon>Metazoa</taxon>
        <taxon>Chordata</taxon>
        <taxon>Craniata</taxon>
        <taxon>Vertebrata</taxon>
        <taxon>Euteleostomi</taxon>
        <taxon>Archelosauria</taxon>
        <taxon>Testudinata</taxon>
        <taxon>Testudines</taxon>
        <taxon>Cryptodira</taxon>
        <taxon>Durocryptodira</taxon>
        <taxon>Testudinoidea</taxon>
        <taxon>Emydidae</taxon>
        <taxon>Terrapene</taxon>
    </lineage>
</organism>
<dbReference type="Gene3D" id="1.10.150.50">
    <property type="entry name" value="Transcription Factor, Ets-1"/>
    <property type="match status" value="1"/>
</dbReference>
<protein>
    <submittedName>
        <fullName evidence="8">SH3 and multiple ankyrin repeat domains 3</fullName>
    </submittedName>
</protein>
<dbReference type="GeneTree" id="ENSGT00940000153561"/>
<evidence type="ECO:0000313" key="8">
    <source>
        <dbReference type="Ensembl" id="ENSTMTP00000017015.1"/>
    </source>
</evidence>
<dbReference type="PROSITE" id="PS50106">
    <property type="entry name" value="PDZ"/>
    <property type="match status" value="1"/>
</dbReference>
<feature type="region of interest" description="Disordered" evidence="5">
    <location>
        <begin position="922"/>
        <end position="988"/>
    </location>
</feature>
<comment type="subcellular location">
    <subcellularLocation>
        <location evidence="1">Cytoplasm</location>
    </subcellularLocation>
    <subcellularLocation>
        <location evidence="4">Postsynaptic density</location>
    </subcellularLocation>
</comment>
<dbReference type="Pfam" id="PF17820">
    <property type="entry name" value="PDZ_6"/>
    <property type="match status" value="1"/>
</dbReference>
<evidence type="ECO:0000256" key="4">
    <source>
        <dbReference type="ARBA" id="ARBA00034105"/>
    </source>
</evidence>
<dbReference type="PANTHER" id="PTHR24135">
    <property type="entry name" value="SH3 AND MULTIPLE ANKYRIN REPEAT DOMAINS PROTEIN"/>
    <property type="match status" value="1"/>
</dbReference>
<keyword evidence="9" id="KW-1185">Reference proteome</keyword>
<dbReference type="Pfam" id="PF00536">
    <property type="entry name" value="SAM_1"/>
    <property type="match status" value="1"/>
</dbReference>
<dbReference type="SMART" id="SM00454">
    <property type="entry name" value="SAM"/>
    <property type="match status" value="1"/>
</dbReference>
<proteinExistence type="predicted"/>
<feature type="region of interest" description="Disordered" evidence="5">
    <location>
        <begin position="561"/>
        <end position="602"/>
    </location>
</feature>
<evidence type="ECO:0000259" key="7">
    <source>
        <dbReference type="PROSITE" id="PS50106"/>
    </source>
</evidence>
<gene>
    <name evidence="8" type="primary">SHANK3</name>
</gene>
<dbReference type="InterPro" id="IPR051569">
    <property type="entry name" value="SHANK"/>
</dbReference>
<dbReference type="Gene3D" id="2.30.42.10">
    <property type="match status" value="1"/>
</dbReference>
<dbReference type="InterPro" id="IPR013761">
    <property type="entry name" value="SAM/pointed_sf"/>
</dbReference>
<dbReference type="GO" id="GO:0035255">
    <property type="term" value="F:ionotropic glutamate receptor binding"/>
    <property type="evidence" value="ECO:0007669"/>
    <property type="project" value="TreeGrafter"/>
</dbReference>
<dbReference type="SUPFAM" id="SSF50156">
    <property type="entry name" value="PDZ domain-like"/>
    <property type="match status" value="1"/>
</dbReference>
<feature type="compositionally biased region" description="Polar residues" evidence="5">
    <location>
        <begin position="940"/>
        <end position="955"/>
    </location>
</feature>
<dbReference type="InterPro" id="IPR036034">
    <property type="entry name" value="PDZ_sf"/>
</dbReference>
<feature type="compositionally biased region" description="Polar residues" evidence="5">
    <location>
        <begin position="811"/>
        <end position="822"/>
    </location>
</feature>
<dbReference type="CDD" id="cd09506">
    <property type="entry name" value="SAM_Shank1_2_3"/>
    <property type="match status" value="1"/>
</dbReference>
<dbReference type="PANTHER" id="PTHR24135:SF4">
    <property type="entry name" value="SH3 AND MULTIPLE ANKYRIN REPEAT DOMAINS PROTEIN 3"/>
    <property type="match status" value="1"/>
</dbReference>
<dbReference type="CDD" id="cd06746">
    <property type="entry name" value="PDZ_SHANK1_3-like"/>
    <property type="match status" value="1"/>
</dbReference>
<reference evidence="8" key="2">
    <citation type="submission" date="2025-09" db="UniProtKB">
        <authorList>
            <consortium name="Ensembl"/>
        </authorList>
    </citation>
    <scope>IDENTIFICATION</scope>
</reference>
<dbReference type="SMART" id="SM00228">
    <property type="entry name" value="PDZ"/>
    <property type="match status" value="1"/>
</dbReference>
<dbReference type="InterPro" id="IPR001478">
    <property type="entry name" value="PDZ"/>
</dbReference>
<sequence length="1114" mass="120872">MVLKSNPSIILLCSFLPSDYIIEEKTAVLQKREHEGFGFVLRGAKAETPIEEFTPTPAFPALQYLESVDVEGVAWKAGLRTGDFLIEVNGVNVVKVGHKQVVSLIRQGGNHLVMKVVSVSRNPSPSAEFRLSPATHPRLGLPQESCLGVRSLINRFGFMSEFPEKLDEILAAAEPSLRADIVEADSRAATVKQRPTSRRITPAEISVRQEGIWVWEGVLLTGLQQGHRKLAASLMDGKFPRSTSMQDTIREGHGIPPPPQTAPPPPPSPYYFDTGPPPSFSPPPPPGRVYDTIRSSFKPSLEAKLHGLPQVISAAEMYDQARTSIPYPERQKRARSMIILQDSSHLPVEPTELPRPGPSATPPEKLKRKGRVIDNPYANMGPFNVSLFAPTKPQRKKSPLVKQLQVEDAQERAALSIAGGFTREPSPTRRSHRMSGIEYQHHAGIAQVDPSSIPFATAIAGVMKDRERRLDERRKSTVFLSVGAIEGSPPSIDMPSLQQSRSIDERLLGSRDVLLPSPVSALKPLISSSSSTFIHPLTGKPLDPNSPLALALAARERALSTQVPSRSPTPIHTKGAVGAAPGTLTETRAETPVKEEKKHEDKKSMIISIMDTSQQKTAGLIMVHATSNGQEEIGLEMKEEKPDVPEASVEPAELPKAETEPSPVGKSPVSPASDKTLGQGSSEEEVEPYTVTLPPAQLSSSDEETREELAKIGLVPPPDEFANGVLVTTPGTPISQLAKPSTPSIPAAAVAPSTTGGTPSGKPSDAPVAPESAADSGVEEVDTRSSSDHHLETTSTISTVSSMSTLSSESGEPTDTYTSFADGQTFILEKPPVPPKPKLKSQLSKGPVTFRDPLLKQSSDSELISQQHAATLASASVGRPRYLFQRRSKLWGDPMESRPVHGAEDDKPTVISELSSRLQQLNKDTRSLGEEPTGLFSSLGELSTISQRSSGTTYTVRPGSRYPVTRRTPSPVKPALDRTDPLSTVRPYGLTPPTILKSSSLSIPHEPKEVRFVVRSVSARSRSPSPSPSPGPPLHTLHPPRPFMQKPLHLWNKYDVGDWLESINLVEHRDKFEDNEIEGTHLPALTKEDFVELGVTRVGHRMNIERALKQLVDS</sequence>
<dbReference type="InterPro" id="IPR041489">
    <property type="entry name" value="PDZ_6"/>
</dbReference>
<feature type="region of interest" description="Disordered" evidence="5">
    <location>
        <begin position="1016"/>
        <end position="1041"/>
    </location>
</feature>
<dbReference type="FunFam" id="2.30.42.10:FF:000018">
    <property type="entry name" value="SH3 and multiple ankyrin repeat domains protein 2"/>
    <property type="match status" value="1"/>
</dbReference>
<evidence type="ECO:0000256" key="2">
    <source>
        <dbReference type="ARBA" id="ARBA00022490"/>
    </source>
</evidence>
<dbReference type="PROSITE" id="PS50105">
    <property type="entry name" value="SAM_DOMAIN"/>
    <property type="match status" value="1"/>
</dbReference>
<name>A0A674J6X6_9SAUR</name>
<feature type="domain" description="SAM" evidence="6">
    <location>
        <begin position="1051"/>
        <end position="1114"/>
    </location>
</feature>
<dbReference type="GO" id="GO:0030160">
    <property type="term" value="F:synaptic receptor adaptor activity"/>
    <property type="evidence" value="ECO:0007669"/>
    <property type="project" value="TreeGrafter"/>
</dbReference>
<evidence type="ECO:0000259" key="6">
    <source>
        <dbReference type="PROSITE" id="PS50105"/>
    </source>
</evidence>
<feature type="compositionally biased region" description="Polar residues" evidence="5">
    <location>
        <begin position="561"/>
        <end position="570"/>
    </location>
</feature>
<dbReference type="GO" id="GO:0014069">
    <property type="term" value="C:postsynaptic density"/>
    <property type="evidence" value="ECO:0007669"/>
    <property type="project" value="UniProtKB-SubCell"/>
</dbReference>
<feature type="compositionally biased region" description="Basic and acidic residues" evidence="5">
    <location>
        <begin position="781"/>
        <end position="792"/>
    </location>
</feature>
<feature type="domain" description="PDZ" evidence="7">
    <location>
        <begin position="26"/>
        <end position="120"/>
    </location>
</feature>
<feature type="region of interest" description="Disordered" evidence="5">
    <location>
        <begin position="347"/>
        <end position="366"/>
    </location>
</feature>
<dbReference type="Ensembl" id="ENSTMTT00000017622.1">
    <property type="protein sequence ID" value="ENSTMTP00000017015.1"/>
    <property type="gene ID" value="ENSTMTG00000012397.1"/>
</dbReference>
<dbReference type="SUPFAM" id="SSF47769">
    <property type="entry name" value="SAM/Pointed domain"/>
    <property type="match status" value="1"/>
</dbReference>
<keyword evidence="2" id="KW-0963">Cytoplasm</keyword>
<dbReference type="GO" id="GO:0045211">
    <property type="term" value="C:postsynaptic membrane"/>
    <property type="evidence" value="ECO:0007669"/>
    <property type="project" value="TreeGrafter"/>
</dbReference>
<dbReference type="Proteomes" id="UP000472274">
    <property type="component" value="Unplaced"/>
</dbReference>
<accession>A0A674J6X6</accession>
<feature type="compositionally biased region" description="Basic and acidic residues" evidence="5">
    <location>
        <begin position="587"/>
        <end position="602"/>
    </location>
</feature>
<evidence type="ECO:0000256" key="5">
    <source>
        <dbReference type="SAM" id="MobiDB-lite"/>
    </source>
</evidence>
<evidence type="ECO:0000313" key="9">
    <source>
        <dbReference type="Proteomes" id="UP000472274"/>
    </source>
</evidence>
<feature type="region of interest" description="Disordered" evidence="5">
    <location>
        <begin position="638"/>
        <end position="853"/>
    </location>
</feature>
<feature type="compositionally biased region" description="Pro residues" evidence="5">
    <location>
        <begin position="255"/>
        <end position="285"/>
    </location>
</feature>
<keyword evidence="3" id="KW-0770">Synapse</keyword>
<feature type="region of interest" description="Disordered" evidence="5">
    <location>
        <begin position="238"/>
        <end position="285"/>
    </location>
</feature>
<reference evidence="8" key="1">
    <citation type="submission" date="2025-08" db="UniProtKB">
        <authorList>
            <consortium name="Ensembl"/>
        </authorList>
    </citation>
    <scope>IDENTIFICATION</scope>
</reference>
<dbReference type="GO" id="GO:0043197">
    <property type="term" value="C:dendritic spine"/>
    <property type="evidence" value="ECO:0007669"/>
    <property type="project" value="TreeGrafter"/>
</dbReference>
<dbReference type="GO" id="GO:0005737">
    <property type="term" value="C:cytoplasm"/>
    <property type="evidence" value="ECO:0007669"/>
    <property type="project" value="UniProtKB-SubCell"/>
</dbReference>